<gene>
    <name evidence="2" type="ORF">C9386_07245</name>
</gene>
<accession>A0AAE8FBC1</accession>
<dbReference type="AlphaFoldDB" id="A0AAE8FBC1"/>
<evidence type="ECO:0000256" key="1">
    <source>
        <dbReference type="SAM" id="MobiDB-lite"/>
    </source>
</evidence>
<proteinExistence type="predicted"/>
<dbReference type="Proteomes" id="UP000284283">
    <property type="component" value="Unassembled WGS sequence"/>
</dbReference>
<protein>
    <submittedName>
        <fullName evidence="2">Uncharacterized protein</fullName>
    </submittedName>
</protein>
<dbReference type="EMBL" id="PYTT01000074">
    <property type="protein sequence ID" value="RNL03752.1"/>
    <property type="molecule type" value="Genomic_DNA"/>
</dbReference>
<organism evidence="2 3">
    <name type="scientific">Xanthomonas vasicola pv. vasculorum</name>
    <dbReference type="NCBI Taxonomy" id="325776"/>
    <lineage>
        <taxon>Bacteria</taxon>
        <taxon>Pseudomonadati</taxon>
        <taxon>Pseudomonadota</taxon>
        <taxon>Gammaproteobacteria</taxon>
        <taxon>Lysobacterales</taxon>
        <taxon>Lysobacteraceae</taxon>
        <taxon>Xanthomonas</taxon>
    </lineage>
</organism>
<feature type="region of interest" description="Disordered" evidence="1">
    <location>
        <begin position="59"/>
        <end position="79"/>
    </location>
</feature>
<name>A0AAE8FBC1_XANVA</name>
<evidence type="ECO:0000313" key="3">
    <source>
        <dbReference type="Proteomes" id="UP000284283"/>
    </source>
</evidence>
<sequence length="79" mass="8187">MNDVTQPIRVDTKTADGQLIAGADCSISNDKGRVALKSGQTAQVHRSAHDLDVTCVLPGQRDAAGRPSRAPTWGSGATS</sequence>
<dbReference type="KEGG" id="xva:C7V42_16005"/>
<reference evidence="2 3" key="1">
    <citation type="submission" date="2018-03" db="EMBL/GenBank/DDBJ databases">
        <authorList>
            <person name="Wu G."/>
        </authorList>
    </citation>
    <scope>NUCLEOTIDE SEQUENCE [LARGE SCALE GENOMIC DNA]</scope>
    <source>
        <strain evidence="2 3">SAM-118</strain>
    </source>
</reference>
<evidence type="ECO:0000313" key="2">
    <source>
        <dbReference type="EMBL" id="RNL03752.1"/>
    </source>
</evidence>
<comment type="caution">
    <text evidence="2">The sequence shown here is derived from an EMBL/GenBank/DDBJ whole genome shotgun (WGS) entry which is preliminary data.</text>
</comment>